<keyword evidence="1" id="KW-0472">Membrane</keyword>
<evidence type="ECO:0000313" key="3">
    <source>
        <dbReference type="Proteomes" id="UP001139089"/>
    </source>
</evidence>
<organism evidence="2 3">
    <name type="scientific">Rhizobium quercicola</name>
    <dbReference type="NCBI Taxonomy" id="2901226"/>
    <lineage>
        <taxon>Bacteria</taxon>
        <taxon>Pseudomonadati</taxon>
        <taxon>Pseudomonadota</taxon>
        <taxon>Alphaproteobacteria</taxon>
        <taxon>Hyphomicrobiales</taxon>
        <taxon>Rhizobiaceae</taxon>
        <taxon>Rhizobium/Agrobacterium group</taxon>
        <taxon>Rhizobium</taxon>
    </lineage>
</organism>
<protein>
    <submittedName>
        <fullName evidence="2">PilN domain-containing protein</fullName>
    </submittedName>
</protein>
<proteinExistence type="predicted"/>
<evidence type="ECO:0000313" key="2">
    <source>
        <dbReference type="EMBL" id="MCD7110248.1"/>
    </source>
</evidence>
<sequence>MSGVLSRLLRPARPLLSAFVDAVEPVVMAISPGQRWVVVEVSGEPGDPPMGAETGNAPPSPDDLAFYRVSRRGTVFLGHGSSLSDAVRRDVQSRRPAEAELRLRADRVVTTRLIVPAEASGFAAEIVASRLDRLTPWQPEKLLHGFHVAAKPGGDGQVTVDVVATAREIVAAGIARLAAFGLVPARVGSAGQPVEERLRIDLLRGENDTLRKTRRSRIAAATLAVLVLTFAGFLASTVALSMSASDVTEAQAALDATRRKMVGASGSGLREREAAMLEGKTPERTSFVLIDRLATILPETTYLDELDILPQSLRLAGTSTEASSLVSILEAEPALSRASFAAPVTRQEDGRDRFDISVIRAGAEGAPPP</sequence>
<keyword evidence="1" id="KW-0812">Transmembrane</keyword>
<dbReference type="RefSeq" id="WP_231815440.1">
    <property type="nucleotide sequence ID" value="NZ_JAJOZR010000008.1"/>
</dbReference>
<name>A0A9X1T7Y1_9HYPH</name>
<evidence type="ECO:0000256" key="1">
    <source>
        <dbReference type="SAM" id="Phobius"/>
    </source>
</evidence>
<dbReference type="EMBL" id="JAJOZR010000008">
    <property type="protein sequence ID" value="MCD7110248.1"/>
    <property type="molecule type" value="Genomic_DNA"/>
</dbReference>
<dbReference type="Proteomes" id="UP001139089">
    <property type="component" value="Unassembled WGS sequence"/>
</dbReference>
<reference evidence="2" key="1">
    <citation type="submission" date="2021-12" db="EMBL/GenBank/DDBJ databases">
        <authorList>
            <person name="Li Y."/>
        </authorList>
    </citation>
    <scope>NUCLEOTIDE SEQUENCE</scope>
    <source>
        <strain evidence="2">DKSPLA3</strain>
    </source>
</reference>
<comment type="caution">
    <text evidence="2">The sequence shown here is derived from an EMBL/GenBank/DDBJ whole genome shotgun (WGS) entry which is preliminary data.</text>
</comment>
<dbReference type="Pfam" id="PF05137">
    <property type="entry name" value="PilN"/>
    <property type="match status" value="1"/>
</dbReference>
<accession>A0A9X1T7Y1</accession>
<dbReference type="AlphaFoldDB" id="A0A9X1T7Y1"/>
<dbReference type="InterPro" id="IPR007813">
    <property type="entry name" value="PilN"/>
</dbReference>
<gene>
    <name evidence="2" type="ORF">LRX75_14490</name>
</gene>
<keyword evidence="1" id="KW-1133">Transmembrane helix</keyword>
<keyword evidence="3" id="KW-1185">Reference proteome</keyword>
<feature type="transmembrane region" description="Helical" evidence="1">
    <location>
        <begin position="218"/>
        <end position="242"/>
    </location>
</feature>